<sequence>MAAYVPPYPPYPPYPQRSYSSAPNWAPGPPPYPGAPPIPPGVSVNPQAWNAGVWQYNPAYKRSAQQQQQQHVPWIPSHHWIPQQPQSNPSQQPAQPPQPSHHASFNPYKRQPREPSAEYLATELSDNPLGLFNMTPATVEEYYKRGHETPWIWKPRDLDQDPSDPSPDSNPEKNESFTAKIELQPTFSSKIVRTPEHYRNGSDPTSSPNRTPSRSSKSSMDSQLSSRISQMSIGSSSSANTNPLTRHSSLPLTASSSFSSLYSSSPTKPDFGPAPVLTDHFSDEPDSILSPLVLSNTPLPAPSKGLRSVRNNHPNPLLATQSLDTIPEAPASRFAGTGSGTPQQLPVSGNGTAHHSPPPHHHANSLPNPPKSQLSYPPQMPSFPPPQPLPSKSRDREKERDKERESQRERERERDRDKLGTRHTTYVDPHYSSSTSSPRNANPSSSSRPSPSSGPSSNHASPLRSSSNNTTPPAVAYPTSPPSANLMSSPPHGPLPNPIRSSPPTRSDTTSTLSNPLPPPPRLVQRPPILPVQRTPPPHYREKLRKGFWNRRGDHLTADGYIVYAPSEKAFPDELRTYPPSDEGYQDHNRIFAAWTERPELPQSLPRRGEPPECPYDAFVVYEYKV</sequence>
<reference evidence="2" key="1">
    <citation type="submission" date="2020-11" db="EMBL/GenBank/DDBJ databases">
        <authorList>
            <consortium name="DOE Joint Genome Institute"/>
            <person name="Ahrendt S."/>
            <person name="Riley R."/>
            <person name="Andreopoulos W."/>
            <person name="LaButti K."/>
            <person name="Pangilinan J."/>
            <person name="Ruiz-duenas F.J."/>
            <person name="Barrasa J.M."/>
            <person name="Sanchez-Garcia M."/>
            <person name="Camarero S."/>
            <person name="Miyauchi S."/>
            <person name="Serrano A."/>
            <person name="Linde D."/>
            <person name="Babiker R."/>
            <person name="Drula E."/>
            <person name="Ayuso-Fernandez I."/>
            <person name="Pacheco R."/>
            <person name="Padilla G."/>
            <person name="Ferreira P."/>
            <person name="Barriuso J."/>
            <person name="Kellner H."/>
            <person name="Castanera R."/>
            <person name="Alfaro M."/>
            <person name="Ramirez L."/>
            <person name="Pisabarro A.G."/>
            <person name="Kuo A."/>
            <person name="Tritt A."/>
            <person name="Lipzen A."/>
            <person name="He G."/>
            <person name="Yan M."/>
            <person name="Ng V."/>
            <person name="Cullen D."/>
            <person name="Martin F."/>
            <person name="Rosso M.-N."/>
            <person name="Henrissat B."/>
            <person name="Hibbett D."/>
            <person name="Martinez A.T."/>
            <person name="Grigoriev I.V."/>
        </authorList>
    </citation>
    <scope>NUCLEOTIDE SEQUENCE</scope>
    <source>
        <strain evidence="2">AH 44721</strain>
    </source>
</reference>
<feature type="compositionally biased region" description="Pro residues" evidence="1">
    <location>
        <begin position="26"/>
        <end position="40"/>
    </location>
</feature>
<comment type="caution">
    <text evidence="2">The sequence shown here is derived from an EMBL/GenBank/DDBJ whole genome shotgun (WGS) entry which is preliminary data.</text>
</comment>
<feature type="region of interest" description="Disordered" evidence="1">
    <location>
        <begin position="78"/>
        <end position="117"/>
    </location>
</feature>
<name>A0A9P5TJE3_GYMJU</name>
<protein>
    <submittedName>
        <fullName evidence="2">Uncharacterized protein</fullName>
    </submittedName>
</protein>
<feature type="compositionally biased region" description="Low complexity" evidence="1">
    <location>
        <begin position="432"/>
        <end position="462"/>
    </location>
</feature>
<feature type="compositionally biased region" description="Low complexity" evidence="1">
    <location>
        <begin position="248"/>
        <end position="265"/>
    </location>
</feature>
<organism evidence="2 3">
    <name type="scientific">Gymnopilus junonius</name>
    <name type="common">Spectacular rustgill mushroom</name>
    <name type="synonym">Gymnopilus spectabilis subsp. junonius</name>
    <dbReference type="NCBI Taxonomy" id="109634"/>
    <lineage>
        <taxon>Eukaryota</taxon>
        <taxon>Fungi</taxon>
        <taxon>Dikarya</taxon>
        <taxon>Basidiomycota</taxon>
        <taxon>Agaricomycotina</taxon>
        <taxon>Agaricomycetes</taxon>
        <taxon>Agaricomycetidae</taxon>
        <taxon>Agaricales</taxon>
        <taxon>Agaricineae</taxon>
        <taxon>Hymenogastraceae</taxon>
        <taxon>Gymnopilus</taxon>
    </lineage>
</organism>
<feature type="compositionally biased region" description="Low complexity" evidence="1">
    <location>
        <begin position="500"/>
        <end position="512"/>
    </location>
</feature>
<dbReference type="OrthoDB" id="3255291at2759"/>
<feature type="region of interest" description="Disordered" evidence="1">
    <location>
        <begin position="152"/>
        <end position="283"/>
    </location>
</feature>
<accession>A0A9P5TJE3</accession>
<feature type="compositionally biased region" description="Pro residues" evidence="1">
    <location>
        <begin position="516"/>
        <end position="538"/>
    </location>
</feature>
<dbReference type="EMBL" id="JADNYJ010000125">
    <property type="protein sequence ID" value="KAF8882193.1"/>
    <property type="molecule type" value="Genomic_DNA"/>
</dbReference>
<feature type="compositionally biased region" description="Pro residues" evidence="1">
    <location>
        <begin position="378"/>
        <end position="389"/>
    </location>
</feature>
<evidence type="ECO:0000313" key="2">
    <source>
        <dbReference type="EMBL" id="KAF8882193.1"/>
    </source>
</evidence>
<feature type="region of interest" description="Disordered" evidence="1">
    <location>
        <begin position="329"/>
        <end position="541"/>
    </location>
</feature>
<proteinExistence type="predicted"/>
<keyword evidence="3" id="KW-1185">Reference proteome</keyword>
<dbReference type="AlphaFoldDB" id="A0A9P5TJE3"/>
<feature type="region of interest" description="Disordered" evidence="1">
    <location>
        <begin position="17"/>
        <end position="44"/>
    </location>
</feature>
<feature type="compositionally biased region" description="Polar residues" evidence="1">
    <location>
        <begin position="463"/>
        <end position="472"/>
    </location>
</feature>
<feature type="compositionally biased region" description="Low complexity" evidence="1">
    <location>
        <begin position="202"/>
        <end position="238"/>
    </location>
</feature>
<feature type="compositionally biased region" description="Basic and acidic residues" evidence="1">
    <location>
        <begin position="392"/>
        <end position="420"/>
    </location>
</feature>
<dbReference type="Proteomes" id="UP000724874">
    <property type="component" value="Unassembled WGS sequence"/>
</dbReference>
<feature type="compositionally biased region" description="Low complexity" evidence="1">
    <location>
        <begin position="82"/>
        <end position="93"/>
    </location>
</feature>
<evidence type="ECO:0000313" key="3">
    <source>
        <dbReference type="Proteomes" id="UP000724874"/>
    </source>
</evidence>
<feature type="compositionally biased region" description="Polar residues" evidence="1">
    <location>
        <begin position="340"/>
        <end position="351"/>
    </location>
</feature>
<gene>
    <name evidence="2" type="ORF">CPB84DRAFT_1851353</name>
</gene>
<evidence type="ECO:0000256" key="1">
    <source>
        <dbReference type="SAM" id="MobiDB-lite"/>
    </source>
</evidence>